<dbReference type="EMBL" id="CAKLPY010000001">
    <property type="protein sequence ID" value="CAH0995638.1"/>
    <property type="molecule type" value="Genomic_DNA"/>
</dbReference>
<gene>
    <name evidence="7" type="ORF">EMA8858_01763</name>
</gene>
<dbReference type="PANTHER" id="PTHR11863">
    <property type="entry name" value="STEROL DESATURASE"/>
    <property type="match status" value="1"/>
</dbReference>
<reference evidence="7" key="1">
    <citation type="submission" date="2021-12" db="EMBL/GenBank/DDBJ databases">
        <authorList>
            <person name="Rodrigo-Torres L."/>
            <person name="Arahal R. D."/>
            <person name="Lucena T."/>
        </authorList>
    </citation>
    <scope>NUCLEOTIDE SEQUENCE</scope>
    <source>
        <strain evidence="7">CECT 8858</strain>
    </source>
</reference>
<feature type="transmembrane region" description="Helical" evidence="5">
    <location>
        <begin position="58"/>
        <end position="77"/>
    </location>
</feature>
<organism evidence="7 8">
    <name type="scientific">Emticicia aquatica</name>
    <dbReference type="NCBI Taxonomy" id="1681835"/>
    <lineage>
        <taxon>Bacteria</taxon>
        <taxon>Pseudomonadati</taxon>
        <taxon>Bacteroidota</taxon>
        <taxon>Cytophagia</taxon>
        <taxon>Cytophagales</taxon>
        <taxon>Leadbetterellaceae</taxon>
        <taxon>Emticicia</taxon>
    </lineage>
</organism>
<dbReference type="Pfam" id="PF04116">
    <property type="entry name" value="FA_hydroxylase"/>
    <property type="match status" value="1"/>
</dbReference>
<dbReference type="Proteomes" id="UP000837932">
    <property type="component" value="Unassembled WGS sequence"/>
</dbReference>
<feature type="transmembrane region" description="Helical" evidence="5">
    <location>
        <begin position="12"/>
        <end position="37"/>
    </location>
</feature>
<proteinExistence type="predicted"/>
<keyword evidence="3 5" id="KW-1133">Transmembrane helix</keyword>
<dbReference type="InterPro" id="IPR050307">
    <property type="entry name" value="Sterol_Desaturase_Related"/>
</dbReference>
<protein>
    <recommendedName>
        <fullName evidence="6">Fatty acid hydroxylase domain-containing protein</fullName>
    </recommendedName>
</protein>
<keyword evidence="4 5" id="KW-0472">Membrane</keyword>
<evidence type="ECO:0000256" key="3">
    <source>
        <dbReference type="ARBA" id="ARBA00022989"/>
    </source>
</evidence>
<dbReference type="RefSeq" id="WP_238806184.1">
    <property type="nucleotide sequence ID" value="NZ_CAKLPY010000001.1"/>
</dbReference>
<evidence type="ECO:0000256" key="4">
    <source>
        <dbReference type="ARBA" id="ARBA00023136"/>
    </source>
</evidence>
<feature type="transmembrane region" description="Helical" evidence="5">
    <location>
        <begin position="97"/>
        <end position="117"/>
    </location>
</feature>
<evidence type="ECO:0000256" key="2">
    <source>
        <dbReference type="ARBA" id="ARBA00022692"/>
    </source>
</evidence>
<accession>A0ABM9APU5</accession>
<sequence>MLLPEDIFQIFLYITTASFLRYFILAGLAYLIWYIWLKKRASYKKIQLKFPKTTDYQREIAYSLLTFFIFGLVGMVLYNPTIRPYTLTYYKISDYGWSYFILSFFLTLIIHDTYFYWMHRLMHHPKLFKYFHKVHHQSTNPSPWTSFSFQPLEGLVEAGIFVIFAFVLPLHPLMIVIFLFFMTAYNVYGHLGWELLPKGANKHWLWKWLNTSVLHNQHHHYFKNNYGLYFSFWDRILRTLDERYDEEFEELKARSISKV</sequence>
<dbReference type="InterPro" id="IPR006694">
    <property type="entry name" value="Fatty_acid_hydroxylase"/>
</dbReference>
<comment type="subcellular location">
    <subcellularLocation>
        <location evidence="1">Membrane</location>
    </subcellularLocation>
</comment>
<evidence type="ECO:0000256" key="5">
    <source>
        <dbReference type="SAM" id="Phobius"/>
    </source>
</evidence>
<name>A0ABM9APU5_9BACT</name>
<evidence type="ECO:0000313" key="7">
    <source>
        <dbReference type="EMBL" id="CAH0995638.1"/>
    </source>
</evidence>
<keyword evidence="8" id="KW-1185">Reference proteome</keyword>
<comment type="caution">
    <text evidence="7">The sequence shown here is derived from an EMBL/GenBank/DDBJ whole genome shotgun (WGS) entry which is preliminary data.</text>
</comment>
<feature type="transmembrane region" description="Helical" evidence="5">
    <location>
        <begin position="160"/>
        <end position="188"/>
    </location>
</feature>
<evidence type="ECO:0000259" key="6">
    <source>
        <dbReference type="Pfam" id="PF04116"/>
    </source>
</evidence>
<evidence type="ECO:0000313" key="8">
    <source>
        <dbReference type="Proteomes" id="UP000837932"/>
    </source>
</evidence>
<keyword evidence="2 5" id="KW-0812">Transmembrane</keyword>
<evidence type="ECO:0000256" key="1">
    <source>
        <dbReference type="ARBA" id="ARBA00004370"/>
    </source>
</evidence>
<feature type="domain" description="Fatty acid hydroxylase" evidence="6">
    <location>
        <begin position="104"/>
        <end position="239"/>
    </location>
</feature>